<sequence length="35" mass="3566">MGPRPELAVTHILLSGAGVHLHSPVHLGLVGLCSP</sequence>
<evidence type="ECO:0000313" key="2">
    <source>
        <dbReference type="Proteomes" id="UP000269945"/>
    </source>
</evidence>
<protein>
    <submittedName>
        <fullName evidence="1">Uncharacterized protein</fullName>
    </submittedName>
</protein>
<dbReference type="EMBL" id="CYRY02043363">
    <property type="protein sequence ID" value="VCX37691.1"/>
    <property type="molecule type" value="Genomic_DNA"/>
</dbReference>
<gene>
    <name evidence="1" type="ORF">BN2614_LOCUS1</name>
</gene>
<dbReference type="AlphaFoldDB" id="A0A9X9M653"/>
<comment type="caution">
    <text evidence="1">The sequence shown here is derived from an EMBL/GenBank/DDBJ whole genome shotgun (WGS) entry which is preliminary data.</text>
</comment>
<reference evidence="1 2" key="1">
    <citation type="submission" date="2018-10" db="EMBL/GenBank/DDBJ databases">
        <authorList>
            <person name="Ekblom R."/>
            <person name="Jareborg N."/>
        </authorList>
    </citation>
    <scope>NUCLEOTIDE SEQUENCE [LARGE SCALE GENOMIC DNA]</scope>
    <source>
        <tissue evidence="1">Muscle</tissue>
    </source>
</reference>
<organism evidence="1 2">
    <name type="scientific">Gulo gulo</name>
    <name type="common">Wolverine</name>
    <name type="synonym">Gluton</name>
    <dbReference type="NCBI Taxonomy" id="48420"/>
    <lineage>
        <taxon>Eukaryota</taxon>
        <taxon>Metazoa</taxon>
        <taxon>Chordata</taxon>
        <taxon>Craniata</taxon>
        <taxon>Vertebrata</taxon>
        <taxon>Euteleostomi</taxon>
        <taxon>Mammalia</taxon>
        <taxon>Eutheria</taxon>
        <taxon>Laurasiatheria</taxon>
        <taxon>Carnivora</taxon>
        <taxon>Caniformia</taxon>
        <taxon>Musteloidea</taxon>
        <taxon>Mustelidae</taxon>
        <taxon>Guloninae</taxon>
        <taxon>Gulo</taxon>
    </lineage>
</organism>
<proteinExistence type="predicted"/>
<dbReference type="Proteomes" id="UP000269945">
    <property type="component" value="Unassembled WGS sequence"/>
</dbReference>
<evidence type="ECO:0000313" key="1">
    <source>
        <dbReference type="EMBL" id="VCX37691.1"/>
    </source>
</evidence>
<keyword evidence="2" id="KW-1185">Reference proteome</keyword>
<feature type="non-terminal residue" evidence="1">
    <location>
        <position position="35"/>
    </location>
</feature>
<name>A0A9X9M653_GULGU</name>
<accession>A0A9X9M653</accession>